<dbReference type="PANTHER" id="PTHR35579">
    <property type="entry name" value="CRISPR SYSTEM CMS ENDORIBONUCLEASE CSM3"/>
    <property type="match status" value="1"/>
</dbReference>
<feature type="compositionally biased region" description="Basic residues" evidence="2">
    <location>
        <begin position="1"/>
        <end position="10"/>
    </location>
</feature>
<dbReference type="OrthoDB" id="163151at2"/>
<dbReference type="Proteomes" id="UP000182412">
    <property type="component" value="Unassembled WGS sequence"/>
</dbReference>
<keyword evidence="1" id="KW-0051">Antiviral defense</keyword>
<proteinExistence type="predicted"/>
<evidence type="ECO:0000256" key="1">
    <source>
        <dbReference type="ARBA" id="ARBA00023118"/>
    </source>
</evidence>
<accession>A0A1H0NK05</accession>
<dbReference type="InterPro" id="IPR052216">
    <property type="entry name" value="CRISPR_Csm3_endoribonuclease"/>
</dbReference>
<dbReference type="CDD" id="cd09726">
    <property type="entry name" value="RAMP_I_III"/>
    <property type="match status" value="1"/>
</dbReference>
<organism evidence="4 5">
    <name type="scientific">Selenomonas ruminantium</name>
    <dbReference type="NCBI Taxonomy" id="971"/>
    <lineage>
        <taxon>Bacteria</taxon>
        <taxon>Bacillati</taxon>
        <taxon>Bacillota</taxon>
        <taxon>Negativicutes</taxon>
        <taxon>Selenomonadales</taxon>
        <taxon>Selenomonadaceae</taxon>
        <taxon>Selenomonas</taxon>
    </lineage>
</organism>
<sequence length="284" mass="32159">MAGKDKKKVSKKEQREQEKQKRIVKAQNAAQHAHEKKKENSVSEPSLKRSNKEKDNEAKMGKITYDSFTLRVHTLSPLHLGSGQADVNVDAEVVHDEVGLPYFPAKRLKGLLYESALEVTEMNTPMGNGAELRRELEALFHHGSQGEARLIIPNLYLVGYEEMKDDWQYLQSAYPEIFTANDVLEQYTSLRYQTRLDRMTGTAADGSLHNMRVVEAGLNFEGRIEILGGTERHFKLLALAFKNLTHAGVKRTRGFGCIDCLMLQGDKDIRTPLIRDVFKEGKSK</sequence>
<feature type="compositionally biased region" description="Basic and acidic residues" evidence="2">
    <location>
        <begin position="11"/>
        <end position="21"/>
    </location>
</feature>
<feature type="compositionally biased region" description="Basic and acidic residues" evidence="2">
    <location>
        <begin position="32"/>
        <end position="59"/>
    </location>
</feature>
<dbReference type="GO" id="GO:0051607">
    <property type="term" value="P:defense response to virus"/>
    <property type="evidence" value="ECO:0007669"/>
    <property type="project" value="UniProtKB-KW"/>
</dbReference>
<evidence type="ECO:0000256" key="2">
    <source>
        <dbReference type="SAM" id="MobiDB-lite"/>
    </source>
</evidence>
<feature type="region of interest" description="Disordered" evidence="2">
    <location>
        <begin position="1"/>
        <end position="59"/>
    </location>
</feature>
<reference evidence="4 5" key="1">
    <citation type="submission" date="2016-10" db="EMBL/GenBank/DDBJ databases">
        <authorList>
            <person name="de Groot N.N."/>
        </authorList>
    </citation>
    <scope>NUCLEOTIDE SEQUENCE [LARGE SCALE GENOMIC DNA]</scope>
    <source>
        <strain evidence="4 5">S137</strain>
    </source>
</reference>
<evidence type="ECO:0000313" key="4">
    <source>
        <dbReference type="EMBL" id="SDO93107.1"/>
    </source>
</evidence>
<feature type="domain" description="CRISPR type III-associated protein" evidence="3">
    <location>
        <begin position="72"/>
        <end position="258"/>
    </location>
</feature>
<dbReference type="InterPro" id="IPR005537">
    <property type="entry name" value="RAMP_III_fam"/>
</dbReference>
<dbReference type="PANTHER" id="PTHR35579:SF3">
    <property type="entry name" value="CRISPR SYSTEM CMS ENDORIBONUCLEASE CSM3"/>
    <property type="match status" value="1"/>
</dbReference>
<dbReference type="AlphaFoldDB" id="A0A1H0NK05"/>
<gene>
    <name evidence="4" type="ORF">SAMN05216366_103110</name>
</gene>
<dbReference type="EMBL" id="FNJQ01000003">
    <property type="protein sequence ID" value="SDO93107.1"/>
    <property type="molecule type" value="Genomic_DNA"/>
</dbReference>
<protein>
    <submittedName>
        <fullName evidence="4">CRISPR/Cas system CSM-associated protein Csm3, group 7 of RAMP superfamily</fullName>
    </submittedName>
</protein>
<evidence type="ECO:0000259" key="3">
    <source>
        <dbReference type="Pfam" id="PF03787"/>
    </source>
</evidence>
<dbReference type="RefSeq" id="WP_074571312.1">
    <property type="nucleotide sequence ID" value="NZ_FNJQ01000003.1"/>
</dbReference>
<dbReference type="Pfam" id="PF03787">
    <property type="entry name" value="RAMPs"/>
    <property type="match status" value="1"/>
</dbReference>
<evidence type="ECO:0000313" key="5">
    <source>
        <dbReference type="Proteomes" id="UP000182412"/>
    </source>
</evidence>
<name>A0A1H0NK05_SELRU</name>